<feature type="chain" id="PRO_5045081419" description="A to I editase domain-containing protein" evidence="1">
    <location>
        <begin position="26"/>
        <end position="480"/>
    </location>
</feature>
<protein>
    <recommendedName>
        <fullName evidence="2">A to I editase domain-containing protein</fullName>
    </recommendedName>
</protein>
<dbReference type="InterPro" id="IPR002466">
    <property type="entry name" value="A_deamin"/>
</dbReference>
<organism evidence="3 4">
    <name type="scientific">Durusdinium trenchii</name>
    <dbReference type="NCBI Taxonomy" id="1381693"/>
    <lineage>
        <taxon>Eukaryota</taxon>
        <taxon>Sar</taxon>
        <taxon>Alveolata</taxon>
        <taxon>Dinophyceae</taxon>
        <taxon>Suessiales</taxon>
        <taxon>Symbiodiniaceae</taxon>
        <taxon>Durusdinium</taxon>
    </lineage>
</organism>
<evidence type="ECO:0000256" key="1">
    <source>
        <dbReference type="SAM" id="SignalP"/>
    </source>
</evidence>
<dbReference type="EMBL" id="CAXAMN010024694">
    <property type="protein sequence ID" value="CAK9088820.1"/>
    <property type="molecule type" value="Genomic_DNA"/>
</dbReference>
<feature type="domain" description="A to I editase" evidence="2">
    <location>
        <begin position="106"/>
        <end position="426"/>
    </location>
</feature>
<gene>
    <name evidence="3" type="ORF">CCMP2556_LOCUS42798</name>
</gene>
<keyword evidence="1" id="KW-0732">Signal</keyword>
<proteinExistence type="predicted"/>
<dbReference type="Proteomes" id="UP001642484">
    <property type="component" value="Unassembled WGS sequence"/>
</dbReference>
<evidence type="ECO:0000313" key="4">
    <source>
        <dbReference type="Proteomes" id="UP001642484"/>
    </source>
</evidence>
<comment type="caution">
    <text evidence="3">The sequence shown here is derived from an EMBL/GenBank/DDBJ whole genome shotgun (WGS) entry which is preliminary data.</text>
</comment>
<reference evidence="3 4" key="1">
    <citation type="submission" date="2024-02" db="EMBL/GenBank/DDBJ databases">
        <authorList>
            <person name="Chen Y."/>
            <person name="Shah S."/>
            <person name="Dougan E. K."/>
            <person name="Thang M."/>
            <person name="Chan C."/>
        </authorList>
    </citation>
    <scope>NUCLEOTIDE SEQUENCE [LARGE SCALE GENOMIC DNA]</scope>
</reference>
<accession>A0ABP0QLV0</accession>
<name>A0ABP0QLV0_9DINO</name>
<dbReference type="PROSITE" id="PS50141">
    <property type="entry name" value="A_DEAMIN_EDITASE"/>
    <property type="match status" value="1"/>
</dbReference>
<dbReference type="SMART" id="SM00552">
    <property type="entry name" value="ADEAMc"/>
    <property type="match status" value="1"/>
</dbReference>
<sequence length="480" mass="52874">MPVLTAVSALAAGAAVLLCRSRCHSLRSNAQLAKTSGAGNDESQLCEQKRPNIRNAEKDRPASCAFAERVASTAKEAYLLRRPLAHRQTVLASILALRGEELFVISFGVGTKFLDGEAISHRDVVRDLHGEVLARRGFLRFLHEDVLRCLSGEEAELVEHNGEEGCKLRDDVSLHLYTSSVPCGNASWKRWAKGGSTCSHVDPNSPLWPKQMHPQIHFHARAEGQAAFLVKSESKELQAMNKSIGPLPVGTALFQSELGRREQGPLTCSDKVAQWSALGLCDDLLSAAFAASTPRLASCTIGRKFSWPHAARALCCRLQGFHRGQMKELPQGYGLQHLDLFGCSVKLDDGVYEDGAGADFTEHRCLVWTRGDEAAEILDGRTGLVAETGAISRISKLSLTELASKWQEFIPAKALEERRKAYREAKTLGPPAWHATAHEELGLQVLWRGDGQSTVYSIYRRIDLRRCVQEILGAFTFFYT</sequence>
<feature type="signal peptide" evidence="1">
    <location>
        <begin position="1"/>
        <end position="25"/>
    </location>
</feature>
<keyword evidence="4" id="KW-1185">Reference proteome</keyword>
<dbReference type="PANTHER" id="PTHR10910">
    <property type="entry name" value="EUKARYOTE SPECIFIC DSRNA BINDING PROTEIN"/>
    <property type="match status" value="1"/>
</dbReference>
<dbReference type="PANTHER" id="PTHR10910:SF62">
    <property type="entry name" value="AT07585P-RELATED"/>
    <property type="match status" value="1"/>
</dbReference>
<evidence type="ECO:0000313" key="3">
    <source>
        <dbReference type="EMBL" id="CAK9088820.1"/>
    </source>
</evidence>
<evidence type="ECO:0000259" key="2">
    <source>
        <dbReference type="PROSITE" id="PS50141"/>
    </source>
</evidence>
<dbReference type="Pfam" id="PF02137">
    <property type="entry name" value="A_deamin"/>
    <property type="match status" value="1"/>
</dbReference>